<feature type="domain" description="ABC transmembrane type-1" evidence="8">
    <location>
        <begin position="77"/>
        <end position="292"/>
    </location>
</feature>
<evidence type="ECO:0000256" key="3">
    <source>
        <dbReference type="ARBA" id="ARBA00022475"/>
    </source>
</evidence>
<organism evidence="9 10">
    <name type="scientific">Cohnella fermenti</name>
    <dbReference type="NCBI Taxonomy" id="2565925"/>
    <lineage>
        <taxon>Bacteria</taxon>
        <taxon>Bacillati</taxon>
        <taxon>Bacillota</taxon>
        <taxon>Bacilli</taxon>
        <taxon>Bacillales</taxon>
        <taxon>Paenibacillaceae</taxon>
        <taxon>Cohnella</taxon>
    </lineage>
</organism>
<dbReference type="InterPro" id="IPR000515">
    <property type="entry name" value="MetI-like"/>
</dbReference>
<keyword evidence="3" id="KW-1003">Cell membrane</keyword>
<sequence>MQGGGDVWRFIKRNEWTLHLMLVPGLLALLVFQYVPMVGVVIAFQKFIPAKGLFGSKWVGLDNFRYMFDLPDFWNIIWNTFYIAIMKIIVGLVVPVTIAVLLNEVRKEAIKRSIQTLIYLPHFLSWVILSGILVDILSPNEGIVNGMIKALGFDPIFFLGSNAWFPYTLVLSHEWKEFGFSTIVYLAAIAGINPSLYEASIVDGASRWRQTWHVTLPGMAPLIVLMATLSIGGILNAGFDQVFNLYSPVVYQSGDIIDTFVYRTGMLEAQYGLATAVGLLKSAVSMLLIAVSYFLAYRFANYRIF</sequence>
<reference evidence="9 10" key="1">
    <citation type="submission" date="2019-04" db="EMBL/GenBank/DDBJ databases">
        <title>Cohnella sp. nov. isolated from preserved vegetables.</title>
        <authorList>
            <person name="Lin S.-Y."/>
            <person name="Hung M.-H."/>
            <person name="Young C.-C."/>
        </authorList>
    </citation>
    <scope>NUCLEOTIDE SEQUENCE [LARGE SCALE GENOMIC DNA]</scope>
    <source>
        <strain evidence="9 10">CC-MHH1044</strain>
    </source>
</reference>
<evidence type="ECO:0000256" key="5">
    <source>
        <dbReference type="ARBA" id="ARBA00022989"/>
    </source>
</evidence>
<feature type="transmembrane region" description="Helical" evidence="7">
    <location>
        <begin position="218"/>
        <end position="239"/>
    </location>
</feature>
<dbReference type="GO" id="GO:0055085">
    <property type="term" value="P:transmembrane transport"/>
    <property type="evidence" value="ECO:0007669"/>
    <property type="project" value="InterPro"/>
</dbReference>
<dbReference type="OrthoDB" id="9785836at2"/>
<keyword evidence="6 7" id="KW-0472">Membrane</keyword>
<evidence type="ECO:0000313" key="10">
    <source>
        <dbReference type="Proteomes" id="UP000310636"/>
    </source>
</evidence>
<evidence type="ECO:0000256" key="2">
    <source>
        <dbReference type="ARBA" id="ARBA00022448"/>
    </source>
</evidence>
<dbReference type="GO" id="GO:0005886">
    <property type="term" value="C:plasma membrane"/>
    <property type="evidence" value="ECO:0007669"/>
    <property type="project" value="UniProtKB-SubCell"/>
</dbReference>
<feature type="transmembrane region" description="Helical" evidence="7">
    <location>
        <begin position="114"/>
        <end position="137"/>
    </location>
</feature>
<dbReference type="AlphaFoldDB" id="A0A4S4BP46"/>
<evidence type="ECO:0000256" key="7">
    <source>
        <dbReference type="RuleBase" id="RU363032"/>
    </source>
</evidence>
<evidence type="ECO:0000256" key="6">
    <source>
        <dbReference type="ARBA" id="ARBA00023136"/>
    </source>
</evidence>
<dbReference type="EMBL" id="SSOB01000023">
    <property type="protein sequence ID" value="THF76671.1"/>
    <property type="molecule type" value="Genomic_DNA"/>
</dbReference>
<gene>
    <name evidence="9" type="ORF">E6C55_18015</name>
</gene>
<feature type="transmembrane region" description="Helical" evidence="7">
    <location>
        <begin position="178"/>
        <end position="197"/>
    </location>
</feature>
<keyword evidence="5 7" id="KW-1133">Transmembrane helix</keyword>
<dbReference type="CDD" id="cd06261">
    <property type="entry name" value="TM_PBP2"/>
    <property type="match status" value="1"/>
</dbReference>
<dbReference type="InterPro" id="IPR050809">
    <property type="entry name" value="UgpAE/MalFG_permease"/>
</dbReference>
<comment type="subcellular location">
    <subcellularLocation>
        <location evidence="1 7">Cell membrane</location>
        <topology evidence="1 7">Multi-pass membrane protein</topology>
    </subcellularLocation>
</comment>
<evidence type="ECO:0000256" key="1">
    <source>
        <dbReference type="ARBA" id="ARBA00004651"/>
    </source>
</evidence>
<dbReference type="PANTHER" id="PTHR43227">
    <property type="entry name" value="BLL4140 PROTEIN"/>
    <property type="match status" value="1"/>
</dbReference>
<dbReference type="SUPFAM" id="SSF161098">
    <property type="entry name" value="MetI-like"/>
    <property type="match status" value="1"/>
</dbReference>
<feature type="transmembrane region" description="Helical" evidence="7">
    <location>
        <begin position="20"/>
        <end position="44"/>
    </location>
</feature>
<comment type="caution">
    <text evidence="9">The sequence shown here is derived from an EMBL/GenBank/DDBJ whole genome shotgun (WGS) entry which is preliminary data.</text>
</comment>
<proteinExistence type="inferred from homology"/>
<dbReference type="RefSeq" id="WP_136371209.1">
    <property type="nucleotide sequence ID" value="NZ_SSOB01000023.1"/>
</dbReference>
<comment type="similarity">
    <text evidence="7">Belongs to the binding-protein-dependent transport system permease family.</text>
</comment>
<protein>
    <submittedName>
        <fullName evidence="9">Sugar ABC transporter permease</fullName>
    </submittedName>
</protein>
<evidence type="ECO:0000313" key="9">
    <source>
        <dbReference type="EMBL" id="THF76671.1"/>
    </source>
</evidence>
<dbReference type="InterPro" id="IPR035906">
    <property type="entry name" value="MetI-like_sf"/>
</dbReference>
<feature type="transmembrane region" description="Helical" evidence="7">
    <location>
        <begin position="271"/>
        <end position="296"/>
    </location>
</feature>
<dbReference type="Proteomes" id="UP000310636">
    <property type="component" value="Unassembled WGS sequence"/>
</dbReference>
<keyword evidence="4 7" id="KW-0812">Transmembrane</keyword>
<dbReference type="Gene3D" id="1.10.3720.10">
    <property type="entry name" value="MetI-like"/>
    <property type="match status" value="1"/>
</dbReference>
<keyword evidence="10" id="KW-1185">Reference proteome</keyword>
<dbReference type="Pfam" id="PF00528">
    <property type="entry name" value="BPD_transp_1"/>
    <property type="match status" value="1"/>
</dbReference>
<dbReference type="PROSITE" id="PS50928">
    <property type="entry name" value="ABC_TM1"/>
    <property type="match status" value="1"/>
</dbReference>
<dbReference type="PANTHER" id="PTHR43227:SF11">
    <property type="entry name" value="BLL4140 PROTEIN"/>
    <property type="match status" value="1"/>
</dbReference>
<name>A0A4S4BP46_9BACL</name>
<accession>A0A4S4BP46</accession>
<evidence type="ECO:0000259" key="8">
    <source>
        <dbReference type="PROSITE" id="PS50928"/>
    </source>
</evidence>
<evidence type="ECO:0000256" key="4">
    <source>
        <dbReference type="ARBA" id="ARBA00022692"/>
    </source>
</evidence>
<keyword evidence="2 7" id="KW-0813">Transport</keyword>
<feature type="transmembrane region" description="Helical" evidence="7">
    <location>
        <begin position="76"/>
        <end position="102"/>
    </location>
</feature>